<gene>
    <name evidence="2" type="ORF">E1N52_29195</name>
</gene>
<sequence>MSEAALKGAGEEAWRWAIGVAIAALAVGGVVAAILVMPRAVEANNRACVNAYANDLHADLAAFAQDPAWQAQYVEALTACSR</sequence>
<protein>
    <submittedName>
        <fullName evidence="2">Uncharacterized protein</fullName>
    </submittedName>
</protein>
<evidence type="ECO:0000313" key="3">
    <source>
        <dbReference type="Proteomes" id="UP000295606"/>
    </source>
</evidence>
<keyword evidence="1" id="KW-0812">Transmembrane</keyword>
<keyword evidence="1" id="KW-0472">Membrane</keyword>
<reference evidence="2 3" key="1">
    <citation type="submission" date="2019-03" db="EMBL/GenBank/DDBJ databases">
        <title>Paraburkholderia sp. isolated from native Mimosa gymnas in Guartela State Park, Brazil.</title>
        <authorList>
            <person name="Paulitsch F."/>
            <person name="Hungria M."/>
            <person name="Delamuta J.R.M."/>
            <person name="Ribeiro R.A."/>
            <person name="Dall'Agnol R."/>
            <person name="Silva J.S.B."/>
        </authorList>
    </citation>
    <scope>NUCLEOTIDE SEQUENCE [LARGE SCALE GENOMIC DNA]</scope>
    <source>
        <strain evidence="2 3">CNPSo 3008</strain>
    </source>
</reference>
<evidence type="ECO:0000256" key="1">
    <source>
        <dbReference type="SAM" id="Phobius"/>
    </source>
</evidence>
<evidence type="ECO:0000313" key="2">
    <source>
        <dbReference type="EMBL" id="TDG04525.1"/>
    </source>
</evidence>
<dbReference type="OrthoDB" id="9114244at2"/>
<name>A0A4R5L742_9BURK</name>
<comment type="caution">
    <text evidence="2">The sequence shown here is derived from an EMBL/GenBank/DDBJ whole genome shotgun (WGS) entry which is preliminary data.</text>
</comment>
<accession>A0A4R5L742</accession>
<proteinExistence type="predicted"/>
<dbReference type="EMBL" id="SMOD01000027">
    <property type="protein sequence ID" value="TDG04525.1"/>
    <property type="molecule type" value="Genomic_DNA"/>
</dbReference>
<keyword evidence="1" id="KW-1133">Transmembrane helix</keyword>
<dbReference type="AlphaFoldDB" id="A0A4R5L742"/>
<organism evidence="2 3">
    <name type="scientific">Paraburkholderia guartelaensis</name>
    <dbReference type="NCBI Taxonomy" id="2546446"/>
    <lineage>
        <taxon>Bacteria</taxon>
        <taxon>Pseudomonadati</taxon>
        <taxon>Pseudomonadota</taxon>
        <taxon>Betaproteobacteria</taxon>
        <taxon>Burkholderiales</taxon>
        <taxon>Burkholderiaceae</taxon>
        <taxon>Paraburkholderia</taxon>
    </lineage>
</organism>
<dbReference type="Proteomes" id="UP000295606">
    <property type="component" value="Unassembled WGS sequence"/>
</dbReference>
<dbReference type="RefSeq" id="WP_133186354.1">
    <property type="nucleotide sequence ID" value="NZ_SMOD01000027.1"/>
</dbReference>
<feature type="transmembrane region" description="Helical" evidence="1">
    <location>
        <begin position="16"/>
        <end position="36"/>
    </location>
</feature>